<dbReference type="Proteomes" id="UP001165069">
    <property type="component" value="Unassembled WGS sequence"/>
</dbReference>
<organism evidence="2 3">
    <name type="scientific">Geothrix limicola</name>
    <dbReference type="NCBI Taxonomy" id="2927978"/>
    <lineage>
        <taxon>Bacteria</taxon>
        <taxon>Pseudomonadati</taxon>
        <taxon>Acidobacteriota</taxon>
        <taxon>Holophagae</taxon>
        <taxon>Holophagales</taxon>
        <taxon>Holophagaceae</taxon>
        <taxon>Geothrix</taxon>
    </lineage>
</organism>
<evidence type="ECO:0000313" key="2">
    <source>
        <dbReference type="EMBL" id="GLH71565.1"/>
    </source>
</evidence>
<proteinExistence type="predicted"/>
<dbReference type="EMBL" id="BSDE01000001">
    <property type="protein sequence ID" value="GLH71565.1"/>
    <property type="molecule type" value="Genomic_DNA"/>
</dbReference>
<gene>
    <name evidence="2" type="ORF">GETHLI_00670</name>
</gene>
<dbReference type="InterPro" id="IPR030824">
    <property type="entry name" value="CHP04562"/>
</dbReference>
<dbReference type="NCBIfam" id="TIGR04552">
    <property type="entry name" value="TIGR04552 family protein"/>
    <property type="match status" value="1"/>
</dbReference>
<evidence type="ECO:0000256" key="1">
    <source>
        <dbReference type="SAM" id="MobiDB-lite"/>
    </source>
</evidence>
<name>A0ABQ5QAV4_9BACT</name>
<evidence type="ECO:0000313" key="3">
    <source>
        <dbReference type="Proteomes" id="UP001165069"/>
    </source>
</evidence>
<comment type="caution">
    <text evidence="2">The sequence shown here is derived from an EMBL/GenBank/DDBJ whole genome shotgun (WGS) entry which is preliminary data.</text>
</comment>
<feature type="compositionally biased region" description="Polar residues" evidence="1">
    <location>
        <begin position="358"/>
        <end position="368"/>
    </location>
</feature>
<reference evidence="2 3" key="1">
    <citation type="journal article" date="2023" name="Antonie Van Leeuwenhoek">
        <title>Mesoterricola silvestris gen. nov., sp. nov., Mesoterricola sediminis sp. nov., Geothrix oryzae sp. nov., Geothrix edaphica sp. nov., Geothrix rubra sp. nov., and Geothrix limicola sp. nov., six novel members of Acidobacteriota isolated from soils.</title>
        <authorList>
            <person name="Itoh H."/>
            <person name="Sugisawa Y."/>
            <person name="Mise K."/>
            <person name="Xu Z."/>
            <person name="Kuniyasu M."/>
            <person name="Ushijima N."/>
            <person name="Kawano K."/>
            <person name="Kobayashi E."/>
            <person name="Shiratori Y."/>
            <person name="Masuda Y."/>
            <person name="Senoo K."/>
        </authorList>
    </citation>
    <scope>NUCLEOTIDE SEQUENCE [LARGE SCALE GENOMIC DNA]</scope>
    <source>
        <strain evidence="2 3">Red804</strain>
    </source>
</reference>
<feature type="region of interest" description="Disordered" evidence="1">
    <location>
        <begin position="358"/>
        <end position="379"/>
    </location>
</feature>
<sequence length="395" mass="45515">MYMSDTMTPHSLFPMPPEVTQVILGGGSPIDLDSLRIHSPAEAWNFALNYGYDMGIPVQKAAVMRVYEDAVDFLEGVVLEGTNLHVPFEVRDLQDPLDLLVWASERPRNLRGRWSCAVLRVMHTLFHVDHNVNLRFLPEIQRQVFQRYDQYLACEEGHWFLRGSYEVPLVAVERKENKDRVSMLLKMLHKPENVAETIYDQIGIRFVAEDQLGVLMVIRFLLDHHVLMPTHIKPSRSRNLMIDMEALATWSESAPPFFRIQDLGPEERKALSHTLTLKSPTKEQNPFSSKDYSAIQFTARTLVRLPSPATKALETLQERLQTMGDTELSDLVRIPELIQDQEEFTFFFAHEVQVMEQSGFQSSRSGPASHTEYKQRQRDAARRRVLQGILQEEPC</sequence>
<keyword evidence="3" id="KW-1185">Reference proteome</keyword>
<accession>A0ABQ5QAV4</accession>
<evidence type="ECO:0008006" key="4">
    <source>
        <dbReference type="Google" id="ProtNLM"/>
    </source>
</evidence>
<dbReference type="NCBIfam" id="TIGR04562">
    <property type="entry name" value="TIGR04552 family protein"/>
    <property type="match status" value="1"/>
</dbReference>
<protein>
    <recommendedName>
        <fullName evidence="4">TIGR04552 family protein</fullName>
    </recommendedName>
</protein>